<feature type="region of interest" description="Disordered" evidence="3">
    <location>
        <begin position="1"/>
        <end position="41"/>
    </location>
</feature>
<dbReference type="Pfam" id="PF07833">
    <property type="entry name" value="Cu_amine_oxidN1"/>
    <property type="match status" value="1"/>
</dbReference>
<evidence type="ECO:0000313" key="7">
    <source>
        <dbReference type="Proteomes" id="UP000095395"/>
    </source>
</evidence>
<dbReference type="SUPFAM" id="SSF53474">
    <property type="entry name" value="alpha/beta-Hydrolases"/>
    <property type="match status" value="1"/>
</dbReference>
<dbReference type="PANTHER" id="PTHR43037:SF5">
    <property type="entry name" value="FERULOYL ESTERASE"/>
    <property type="match status" value="1"/>
</dbReference>
<evidence type="ECO:0000313" key="5">
    <source>
        <dbReference type="EMBL" id="CUO35999.1"/>
    </source>
</evidence>
<keyword evidence="1" id="KW-0732">Signal</keyword>
<dbReference type="AlphaFoldDB" id="A0A174EHT3"/>
<evidence type="ECO:0000313" key="8">
    <source>
        <dbReference type="Proteomes" id="UP000286271"/>
    </source>
</evidence>
<dbReference type="Proteomes" id="UP000095395">
    <property type="component" value="Unassembled WGS sequence"/>
</dbReference>
<evidence type="ECO:0000259" key="4">
    <source>
        <dbReference type="Pfam" id="PF07833"/>
    </source>
</evidence>
<dbReference type="RefSeq" id="WP_055302865.1">
    <property type="nucleotide sequence ID" value="NZ_CATWND010000017.1"/>
</dbReference>
<evidence type="ECO:0000313" key="6">
    <source>
        <dbReference type="EMBL" id="RHE93462.1"/>
    </source>
</evidence>
<dbReference type="Gene3D" id="3.40.50.1820">
    <property type="entry name" value="alpha/beta hydrolase"/>
    <property type="match status" value="1"/>
</dbReference>
<dbReference type="InterPro" id="IPR029058">
    <property type="entry name" value="AB_hydrolase_fold"/>
</dbReference>
<organism evidence="5 7">
    <name type="scientific">Roseburia inulinivorans</name>
    <dbReference type="NCBI Taxonomy" id="360807"/>
    <lineage>
        <taxon>Bacteria</taxon>
        <taxon>Bacillati</taxon>
        <taxon>Bacillota</taxon>
        <taxon>Clostridia</taxon>
        <taxon>Lachnospirales</taxon>
        <taxon>Lachnospiraceae</taxon>
        <taxon>Roseburia</taxon>
    </lineage>
</organism>
<sequence length="500" mass="56796">MEREMRVRPGTPDDDNREYLPEKIKNSDIVVNENGNNSQPYPERLKEYREVLADGVEDIWYEYVPEGYDPSKKTPLVVSMHGGLMTGWGQAIYTSWTMVADRDNVIIVFPNAHSRRLWTLEATEEEIKANVNGPEELRMNYAKPDREDNHDIAFVLALIEKIKSKYNIDEERIFMQGMSNGSMFTTQFEKYYGNILAGGSGAGGSIVNLKLFYDKDWNVINKAGALPVWETKPEKNGLPPWCEYSEAITYKYSRLYWMKVNGCVTDPEISIIGEDNMAFYKGEKADMVYTDIKNRDHGNAFDEAVLVWDYLFSGYRRKADGTLVDMGSRIPRKGDAFNIAVADGCKKALFCNRKTEMKANAIKWQKLKYHGLNGGTKVRGEYICVPLSFLAEAFGAAFESSDHGRDVTLTWENGKTAQFAEGSIGCVLNNDMRSMYCEALYREGELCVSIEWFARFIMNKTVSVCNGVVYVTDHFAELGQFMADLIRDMLNDDPGIVPLD</sequence>
<keyword evidence="2" id="KW-0378">Hydrolase</keyword>
<gene>
    <name evidence="6" type="ORF">DW707_14635</name>
    <name evidence="5" type="ORF">ERS852392_02931</name>
</gene>
<feature type="compositionally biased region" description="Basic and acidic residues" evidence="3">
    <location>
        <begin position="17"/>
        <end position="26"/>
    </location>
</feature>
<proteinExistence type="predicted"/>
<name>A0A174EHT3_9FIRM</name>
<evidence type="ECO:0000256" key="1">
    <source>
        <dbReference type="ARBA" id="ARBA00022729"/>
    </source>
</evidence>
<dbReference type="InterPro" id="IPR012854">
    <property type="entry name" value="Cu_amine_oxidase-like_N"/>
</dbReference>
<reference evidence="5 7" key="1">
    <citation type="submission" date="2015-09" db="EMBL/GenBank/DDBJ databases">
        <authorList>
            <consortium name="Pathogen Informatics"/>
        </authorList>
    </citation>
    <scope>NUCLEOTIDE SEQUENCE [LARGE SCALE GENOMIC DNA]</scope>
    <source>
        <strain evidence="5 7">2789STDY5608835</strain>
    </source>
</reference>
<dbReference type="PANTHER" id="PTHR43037">
    <property type="entry name" value="UNNAMED PRODUCT-RELATED"/>
    <property type="match status" value="1"/>
</dbReference>
<dbReference type="EMBL" id="CYYR01000024">
    <property type="protein sequence ID" value="CUO35999.1"/>
    <property type="molecule type" value="Genomic_DNA"/>
</dbReference>
<dbReference type="EMBL" id="QSKW01000029">
    <property type="protein sequence ID" value="RHE93462.1"/>
    <property type="molecule type" value="Genomic_DNA"/>
</dbReference>
<dbReference type="Proteomes" id="UP000286271">
    <property type="component" value="Unassembled WGS sequence"/>
</dbReference>
<dbReference type="GO" id="GO:0016787">
    <property type="term" value="F:hydrolase activity"/>
    <property type="evidence" value="ECO:0007669"/>
    <property type="project" value="UniProtKB-KW"/>
</dbReference>
<feature type="domain" description="Copper amine oxidase-like N-terminal" evidence="4">
    <location>
        <begin position="381"/>
        <end position="456"/>
    </location>
</feature>
<evidence type="ECO:0000256" key="2">
    <source>
        <dbReference type="ARBA" id="ARBA00022801"/>
    </source>
</evidence>
<reference evidence="6 8" key="2">
    <citation type="submission" date="2018-08" db="EMBL/GenBank/DDBJ databases">
        <title>A genome reference for cultivated species of the human gut microbiota.</title>
        <authorList>
            <person name="Zou Y."/>
            <person name="Xue W."/>
            <person name="Luo G."/>
        </authorList>
    </citation>
    <scope>NUCLEOTIDE SEQUENCE [LARGE SCALE GENOMIC DNA]</scope>
    <source>
        <strain evidence="6 8">AM27-11</strain>
    </source>
</reference>
<accession>A0A174EHT3</accession>
<protein>
    <submittedName>
        <fullName evidence="5">Poly(3-hydroxybutyrate) depolymerase</fullName>
    </submittedName>
</protein>
<dbReference type="InterPro" id="IPR050955">
    <property type="entry name" value="Plant_Biomass_Hydrol_Est"/>
</dbReference>
<evidence type="ECO:0000256" key="3">
    <source>
        <dbReference type="SAM" id="MobiDB-lite"/>
    </source>
</evidence>